<evidence type="ECO:0000256" key="1">
    <source>
        <dbReference type="SAM" id="MobiDB-lite"/>
    </source>
</evidence>
<feature type="region of interest" description="Disordered" evidence="1">
    <location>
        <begin position="232"/>
        <end position="273"/>
    </location>
</feature>
<feature type="compositionally biased region" description="Basic and acidic residues" evidence="1">
    <location>
        <begin position="232"/>
        <end position="259"/>
    </location>
</feature>
<feature type="domain" description="Putative restriction endonuclease" evidence="2">
    <location>
        <begin position="33"/>
        <end position="183"/>
    </location>
</feature>
<dbReference type="PANTHER" id="PTHR33352:SF3">
    <property type="entry name" value="SLR1612 PROTEIN"/>
    <property type="match status" value="1"/>
</dbReference>
<dbReference type="CDD" id="cd06260">
    <property type="entry name" value="DUF820-like"/>
    <property type="match status" value="1"/>
</dbReference>
<name>A0A951ULZ1_9CYAN</name>
<protein>
    <submittedName>
        <fullName evidence="3">Uma2 family endonuclease</fullName>
    </submittedName>
</protein>
<keyword evidence="3" id="KW-0255">Endonuclease</keyword>
<sequence>MTALQLRQLNALPPITWAKLPPDFTLPDEPVESNLQPLLAAALRESLELAGLILEASLVASNFGICATVGDKTIVKAPDWVYVPSVQPLPEGEVRRSYTPHTEGEVPAIVMEFVSETEGGEYSINPHYPYGKWYFYERILQVPVYGIFHPKTGELDVYRLTDGKYEQQVPDEQNRYWIEEVSLFLGVWQGKKANMTTGWLRWWDQSGGLLLWGGEQIEIERQRVEQERQRAEQERQRAEQERQRAEQERQRAEQERQRAEQAQIALEQERSSTQRLAQKLRELGIDPETFEA</sequence>
<evidence type="ECO:0000313" key="3">
    <source>
        <dbReference type="EMBL" id="MBW4658835.1"/>
    </source>
</evidence>
<reference evidence="3" key="1">
    <citation type="submission" date="2021-05" db="EMBL/GenBank/DDBJ databases">
        <authorList>
            <person name="Pietrasiak N."/>
            <person name="Ward R."/>
            <person name="Stajich J.E."/>
            <person name="Kurbessoian T."/>
        </authorList>
    </citation>
    <scope>NUCLEOTIDE SEQUENCE</scope>
    <source>
        <strain evidence="3">UHER 2000/2452</strain>
    </source>
</reference>
<gene>
    <name evidence="3" type="ORF">KME15_09175</name>
</gene>
<dbReference type="GO" id="GO:0004519">
    <property type="term" value="F:endonuclease activity"/>
    <property type="evidence" value="ECO:0007669"/>
    <property type="project" value="UniProtKB-KW"/>
</dbReference>
<dbReference type="PANTHER" id="PTHR33352">
    <property type="entry name" value="SLR1095 PROTEIN"/>
    <property type="match status" value="1"/>
</dbReference>
<dbReference type="AlphaFoldDB" id="A0A951ULZ1"/>
<dbReference type="Proteomes" id="UP000757435">
    <property type="component" value="Unassembled WGS sequence"/>
</dbReference>
<dbReference type="EMBL" id="JAHHHD010000007">
    <property type="protein sequence ID" value="MBW4658835.1"/>
    <property type="molecule type" value="Genomic_DNA"/>
</dbReference>
<dbReference type="InterPro" id="IPR008538">
    <property type="entry name" value="Uma2"/>
</dbReference>
<proteinExistence type="predicted"/>
<evidence type="ECO:0000313" key="4">
    <source>
        <dbReference type="Proteomes" id="UP000757435"/>
    </source>
</evidence>
<comment type="caution">
    <text evidence="3">The sequence shown here is derived from an EMBL/GenBank/DDBJ whole genome shotgun (WGS) entry which is preliminary data.</text>
</comment>
<organism evidence="3 4">
    <name type="scientific">Drouetiella hepatica Uher 2000/2452</name>
    <dbReference type="NCBI Taxonomy" id="904376"/>
    <lineage>
        <taxon>Bacteria</taxon>
        <taxon>Bacillati</taxon>
        <taxon>Cyanobacteriota</taxon>
        <taxon>Cyanophyceae</taxon>
        <taxon>Oculatellales</taxon>
        <taxon>Oculatellaceae</taxon>
        <taxon>Drouetiella</taxon>
    </lineage>
</organism>
<keyword evidence="3" id="KW-0378">Hydrolase</keyword>
<dbReference type="Pfam" id="PF05685">
    <property type="entry name" value="Uma2"/>
    <property type="match status" value="1"/>
</dbReference>
<keyword evidence="3" id="KW-0540">Nuclease</keyword>
<evidence type="ECO:0000259" key="2">
    <source>
        <dbReference type="Pfam" id="PF05685"/>
    </source>
</evidence>
<reference evidence="3" key="2">
    <citation type="journal article" date="2022" name="Microbiol. Resour. Announc.">
        <title>Metagenome Sequencing to Explore Phylogenomics of Terrestrial Cyanobacteria.</title>
        <authorList>
            <person name="Ward R.D."/>
            <person name="Stajich J.E."/>
            <person name="Johansen J.R."/>
            <person name="Huntemann M."/>
            <person name="Clum A."/>
            <person name="Foster B."/>
            <person name="Foster B."/>
            <person name="Roux S."/>
            <person name="Palaniappan K."/>
            <person name="Varghese N."/>
            <person name="Mukherjee S."/>
            <person name="Reddy T.B.K."/>
            <person name="Daum C."/>
            <person name="Copeland A."/>
            <person name="Chen I.A."/>
            <person name="Ivanova N.N."/>
            <person name="Kyrpides N.C."/>
            <person name="Shapiro N."/>
            <person name="Eloe-Fadrosh E.A."/>
            <person name="Pietrasiak N."/>
        </authorList>
    </citation>
    <scope>NUCLEOTIDE SEQUENCE</scope>
    <source>
        <strain evidence="3">UHER 2000/2452</strain>
    </source>
</reference>
<accession>A0A951ULZ1</accession>